<evidence type="ECO:0000313" key="6">
    <source>
        <dbReference type="EMBL" id="MBB4568882.1"/>
    </source>
</evidence>
<sequence length="127" mass="13553">MNVLIVEDEGLVALQLKKIAADAGFAVLGPASGVEQALAYARRADIALVDVGLSEGKSGPQLARRLIDRFHTTVIFVTGIPEAIRHGFGGAFAIIPKPFSDKQVAEALVRARDMRMGRENQTTSHGT</sequence>
<feature type="domain" description="Response regulatory" evidence="5">
    <location>
        <begin position="2"/>
        <end position="112"/>
    </location>
</feature>
<dbReference type="SUPFAM" id="SSF52172">
    <property type="entry name" value="CheY-like"/>
    <property type="match status" value="1"/>
</dbReference>
<dbReference type="GO" id="GO:0000160">
    <property type="term" value="P:phosphorelay signal transduction system"/>
    <property type="evidence" value="ECO:0007669"/>
    <property type="project" value="InterPro"/>
</dbReference>
<dbReference type="PANTHER" id="PTHR44591:SF3">
    <property type="entry name" value="RESPONSE REGULATORY DOMAIN-CONTAINING PROTEIN"/>
    <property type="match status" value="1"/>
</dbReference>
<keyword evidence="1 4" id="KW-0597">Phosphoprotein</keyword>
<evidence type="ECO:0000256" key="2">
    <source>
        <dbReference type="ARBA" id="ARBA00023015"/>
    </source>
</evidence>
<dbReference type="AlphaFoldDB" id="A0A7W6ZUD4"/>
<dbReference type="Pfam" id="PF00072">
    <property type="entry name" value="Response_reg"/>
    <property type="match status" value="1"/>
</dbReference>
<dbReference type="InterPro" id="IPR011006">
    <property type="entry name" value="CheY-like_superfamily"/>
</dbReference>
<keyword evidence="3" id="KW-0804">Transcription</keyword>
<dbReference type="Proteomes" id="UP000543836">
    <property type="component" value="Unassembled WGS sequence"/>
</dbReference>
<dbReference type="SMART" id="SM00448">
    <property type="entry name" value="REC"/>
    <property type="match status" value="1"/>
</dbReference>
<keyword evidence="2" id="KW-0805">Transcription regulation</keyword>
<organism evidence="6 7">
    <name type="scientific">Rhizobium leucaenae</name>
    <dbReference type="NCBI Taxonomy" id="29450"/>
    <lineage>
        <taxon>Bacteria</taxon>
        <taxon>Pseudomonadati</taxon>
        <taxon>Pseudomonadota</taxon>
        <taxon>Alphaproteobacteria</taxon>
        <taxon>Hyphomicrobiales</taxon>
        <taxon>Rhizobiaceae</taxon>
        <taxon>Rhizobium/Agrobacterium group</taxon>
        <taxon>Rhizobium</taxon>
    </lineage>
</organism>
<keyword evidence="7" id="KW-1185">Reference proteome</keyword>
<keyword evidence="6" id="KW-0238">DNA-binding</keyword>
<dbReference type="NCBIfam" id="NF009970">
    <property type="entry name" value="PRK13435.1-1"/>
    <property type="match status" value="1"/>
</dbReference>
<reference evidence="6 7" key="1">
    <citation type="submission" date="2020-08" db="EMBL/GenBank/DDBJ databases">
        <title>Genomic Encyclopedia of Type Strains, Phase IV (KMG-V): Genome sequencing to study the core and pangenomes of soil and plant-associated prokaryotes.</title>
        <authorList>
            <person name="Whitman W."/>
        </authorList>
    </citation>
    <scope>NUCLEOTIDE SEQUENCE [LARGE SCALE GENOMIC DNA]</scope>
    <source>
        <strain evidence="6 7">SEMIA 492</strain>
    </source>
</reference>
<evidence type="ECO:0000259" key="5">
    <source>
        <dbReference type="PROSITE" id="PS50110"/>
    </source>
</evidence>
<dbReference type="GO" id="GO:0003677">
    <property type="term" value="F:DNA binding"/>
    <property type="evidence" value="ECO:0007669"/>
    <property type="project" value="UniProtKB-KW"/>
</dbReference>
<evidence type="ECO:0000313" key="7">
    <source>
        <dbReference type="Proteomes" id="UP000543836"/>
    </source>
</evidence>
<dbReference type="EMBL" id="JACIIG010000006">
    <property type="protein sequence ID" value="MBB4568882.1"/>
    <property type="molecule type" value="Genomic_DNA"/>
</dbReference>
<dbReference type="Gene3D" id="3.40.50.2300">
    <property type="match status" value="1"/>
</dbReference>
<dbReference type="RefSeq" id="WP_028752137.1">
    <property type="nucleotide sequence ID" value="NZ_JACIIG010000006.1"/>
</dbReference>
<evidence type="ECO:0000256" key="1">
    <source>
        <dbReference type="ARBA" id="ARBA00022553"/>
    </source>
</evidence>
<dbReference type="PANTHER" id="PTHR44591">
    <property type="entry name" value="STRESS RESPONSE REGULATOR PROTEIN 1"/>
    <property type="match status" value="1"/>
</dbReference>
<feature type="modified residue" description="4-aspartylphosphate" evidence="4">
    <location>
        <position position="50"/>
    </location>
</feature>
<comment type="caution">
    <text evidence="6">The sequence shown here is derived from an EMBL/GenBank/DDBJ whole genome shotgun (WGS) entry which is preliminary data.</text>
</comment>
<evidence type="ECO:0000256" key="4">
    <source>
        <dbReference type="PROSITE-ProRule" id="PRU00169"/>
    </source>
</evidence>
<evidence type="ECO:0000256" key="3">
    <source>
        <dbReference type="ARBA" id="ARBA00023163"/>
    </source>
</evidence>
<dbReference type="PROSITE" id="PS50110">
    <property type="entry name" value="RESPONSE_REGULATORY"/>
    <property type="match status" value="1"/>
</dbReference>
<gene>
    <name evidence="6" type="ORF">GGE60_003001</name>
</gene>
<protein>
    <submittedName>
        <fullName evidence="6">DNA-binding response OmpR family regulator</fullName>
    </submittedName>
</protein>
<dbReference type="InterPro" id="IPR001789">
    <property type="entry name" value="Sig_transdc_resp-reg_receiver"/>
</dbReference>
<proteinExistence type="predicted"/>
<dbReference type="InterPro" id="IPR050595">
    <property type="entry name" value="Bact_response_regulator"/>
</dbReference>
<accession>A0A7W6ZUD4</accession>
<dbReference type="OrthoDB" id="7060229at2"/>
<name>A0A7W6ZUD4_9HYPH</name>